<protein>
    <submittedName>
        <fullName evidence="2">Uncharacterized protein</fullName>
    </submittedName>
</protein>
<feature type="region of interest" description="Disordered" evidence="1">
    <location>
        <begin position="1"/>
        <end position="77"/>
    </location>
</feature>
<gene>
    <name evidence="2" type="ORF">PoB_003727000</name>
</gene>
<name>A0AAV4AR61_9GAST</name>
<evidence type="ECO:0000313" key="3">
    <source>
        <dbReference type="Proteomes" id="UP000735302"/>
    </source>
</evidence>
<dbReference type="EMBL" id="BLXT01004211">
    <property type="protein sequence ID" value="GFO10765.1"/>
    <property type="molecule type" value="Genomic_DNA"/>
</dbReference>
<dbReference type="Proteomes" id="UP000735302">
    <property type="component" value="Unassembled WGS sequence"/>
</dbReference>
<proteinExistence type="predicted"/>
<keyword evidence="3" id="KW-1185">Reference proteome</keyword>
<evidence type="ECO:0000313" key="2">
    <source>
        <dbReference type="EMBL" id="GFO10765.1"/>
    </source>
</evidence>
<comment type="caution">
    <text evidence="2">The sequence shown here is derived from an EMBL/GenBank/DDBJ whole genome shotgun (WGS) entry which is preliminary data.</text>
</comment>
<organism evidence="2 3">
    <name type="scientific">Plakobranchus ocellatus</name>
    <dbReference type="NCBI Taxonomy" id="259542"/>
    <lineage>
        <taxon>Eukaryota</taxon>
        <taxon>Metazoa</taxon>
        <taxon>Spiralia</taxon>
        <taxon>Lophotrochozoa</taxon>
        <taxon>Mollusca</taxon>
        <taxon>Gastropoda</taxon>
        <taxon>Heterobranchia</taxon>
        <taxon>Euthyneura</taxon>
        <taxon>Panpulmonata</taxon>
        <taxon>Sacoglossa</taxon>
        <taxon>Placobranchoidea</taxon>
        <taxon>Plakobranchidae</taxon>
        <taxon>Plakobranchus</taxon>
    </lineage>
</organism>
<dbReference type="AlphaFoldDB" id="A0AAV4AR61"/>
<evidence type="ECO:0000256" key="1">
    <source>
        <dbReference type="SAM" id="MobiDB-lite"/>
    </source>
</evidence>
<sequence length="90" mass="9809">MFRLGLYGSQRLCGSQDRSGTGGGSPGIGSSAVSHMNGPDQAREQPRPTRFVYSHSARHHTVTSHANKSSEFGERSLDRMKISKCRAKFA</sequence>
<accession>A0AAV4AR61</accession>
<reference evidence="2 3" key="1">
    <citation type="journal article" date="2021" name="Elife">
        <title>Chloroplast acquisition without the gene transfer in kleptoplastic sea slugs, Plakobranchus ocellatus.</title>
        <authorList>
            <person name="Maeda T."/>
            <person name="Takahashi S."/>
            <person name="Yoshida T."/>
            <person name="Shimamura S."/>
            <person name="Takaki Y."/>
            <person name="Nagai Y."/>
            <person name="Toyoda A."/>
            <person name="Suzuki Y."/>
            <person name="Arimoto A."/>
            <person name="Ishii H."/>
            <person name="Satoh N."/>
            <person name="Nishiyama T."/>
            <person name="Hasebe M."/>
            <person name="Maruyama T."/>
            <person name="Minagawa J."/>
            <person name="Obokata J."/>
            <person name="Shigenobu S."/>
        </authorList>
    </citation>
    <scope>NUCLEOTIDE SEQUENCE [LARGE SCALE GENOMIC DNA]</scope>
</reference>